<dbReference type="STRING" id="945553.A0A0D2NZ12"/>
<dbReference type="OrthoDB" id="3160134at2759"/>
<proteinExistence type="predicted"/>
<reference evidence="1" key="2">
    <citation type="submission" date="2014-04" db="EMBL/GenBank/DDBJ databases">
        <title>Evolutionary Origins and Diversification of the Mycorrhizal Mutualists.</title>
        <authorList>
            <consortium name="DOE Joint Genome Institute"/>
            <person name="Kohler A."/>
            <person name="Kuo A."/>
            <person name="Nagy L.G."/>
            <person name="Floudas D."/>
            <person name="Copeland A."/>
            <person name="Barry K.W."/>
            <person name="Cichocki N."/>
            <person name="Veneault-Fourrey C."/>
            <person name="LaButti K."/>
            <person name="Lindquist E.A."/>
            <person name="Lipzen A."/>
            <person name="Lundell T."/>
            <person name="Morin E."/>
            <person name="Murat C."/>
            <person name="Riley R."/>
            <person name="Ohm R."/>
            <person name="Sun H."/>
            <person name="Tunlid A."/>
            <person name="Henrissat B."/>
            <person name="Grigoriev I.V."/>
            <person name="Hibbett D.S."/>
            <person name="Martin F."/>
            <person name="Consortium M.G."/>
        </authorList>
    </citation>
    <scope>NUCLEOTIDE SEQUENCE [LARGE SCALE GENOMIC DNA]</scope>
    <source>
        <strain evidence="1">FD-334 SS-4</strain>
    </source>
</reference>
<organism evidence="1 3">
    <name type="scientific">Hypholoma sublateritium (strain FD-334 SS-4)</name>
    <dbReference type="NCBI Taxonomy" id="945553"/>
    <lineage>
        <taxon>Eukaryota</taxon>
        <taxon>Fungi</taxon>
        <taxon>Dikarya</taxon>
        <taxon>Basidiomycota</taxon>
        <taxon>Agaricomycotina</taxon>
        <taxon>Agaricomycetes</taxon>
        <taxon>Agaricomycetidae</taxon>
        <taxon>Agaricales</taxon>
        <taxon>Agaricineae</taxon>
        <taxon>Strophariaceae</taxon>
        <taxon>Hypholoma</taxon>
    </lineage>
</organism>
<name>A0A0D2NZ12_HYPSF</name>
<reference evidence="3" key="1">
    <citation type="submission" date="2014-04" db="EMBL/GenBank/DDBJ databases">
        <title>Evolutionary Origins and Diversification of the Mycorrhizal Mutualists.</title>
        <authorList>
            <consortium name="DOE Joint Genome Institute"/>
            <consortium name="Mycorrhizal Genomics Consortium"/>
            <person name="Kohler A."/>
            <person name="Kuo A."/>
            <person name="Nagy L.G."/>
            <person name="Floudas D."/>
            <person name="Copeland A."/>
            <person name="Barry K.W."/>
            <person name="Cichocki N."/>
            <person name="Veneault-Fourrey C."/>
            <person name="LaButti K."/>
            <person name="Lindquist E.A."/>
            <person name="Lipzen A."/>
            <person name="Lundell T."/>
            <person name="Morin E."/>
            <person name="Murat C."/>
            <person name="Riley R."/>
            <person name="Ohm R."/>
            <person name="Sun H."/>
            <person name="Tunlid A."/>
            <person name="Henrissat B."/>
            <person name="Grigoriev I.V."/>
            <person name="Hibbett D.S."/>
            <person name="Martin F."/>
        </authorList>
    </citation>
    <scope>NUCLEOTIDE SEQUENCE [LARGE SCALE GENOMIC DNA]</scope>
    <source>
        <strain evidence="3">FD-334 SS-4</strain>
    </source>
</reference>
<keyword evidence="3" id="KW-1185">Reference proteome</keyword>
<feature type="non-terminal residue" evidence="1">
    <location>
        <position position="1"/>
    </location>
</feature>
<sequence>ALQLGPRKKPRTTDPLVHHGRHFGRTIHALCNVNALITNGVIRMSERSEEPEEAFTAQERREHKVFTLLMRSVPGLEERIMTSDSEEEVHNIATMLQKGASSARSDDTKSLKSAIIDWLLPAGECLIPPIGRNIKIERGFHHERTGALLCPAGVDWSDQEIKQKLRSGELSVSGDQWPILLYSSYKYDDTNPWKGLLQSVILVKAYKHIFTSPSSVEREAKATRSGNARIHGMTSVTCASIVYAATQARFALSSSSVFSRTDTTTDSERFYNSLLEMLEDPDETVEVNALLTWWNRSVFPNYNTNSRPVSKDSALAKIKAKR</sequence>
<dbReference type="EMBL" id="KN817725">
    <property type="protein sequence ID" value="KJA13650.1"/>
    <property type="molecule type" value="Genomic_DNA"/>
</dbReference>
<dbReference type="InterPro" id="IPR046521">
    <property type="entry name" value="DUF6698"/>
</dbReference>
<evidence type="ECO:0000313" key="2">
    <source>
        <dbReference type="EMBL" id="KJA20183.1"/>
    </source>
</evidence>
<dbReference type="Pfam" id="PF20414">
    <property type="entry name" value="DUF6698"/>
    <property type="match status" value="1"/>
</dbReference>
<evidence type="ECO:0000313" key="1">
    <source>
        <dbReference type="EMBL" id="KJA13650.1"/>
    </source>
</evidence>
<dbReference type="EMBL" id="KN817569">
    <property type="protein sequence ID" value="KJA20183.1"/>
    <property type="molecule type" value="Genomic_DNA"/>
</dbReference>
<protein>
    <submittedName>
        <fullName evidence="1">Uncharacterized protein</fullName>
    </submittedName>
</protein>
<gene>
    <name evidence="2" type="ORF">HYPSUDRAFT_118133</name>
    <name evidence="1" type="ORF">HYPSUDRAFT_120001</name>
</gene>
<feature type="non-terminal residue" evidence="1">
    <location>
        <position position="322"/>
    </location>
</feature>
<accession>A0A0D2NZ12</accession>
<dbReference type="AlphaFoldDB" id="A0A0D2NZ12"/>
<evidence type="ECO:0000313" key="3">
    <source>
        <dbReference type="Proteomes" id="UP000054270"/>
    </source>
</evidence>
<dbReference type="Proteomes" id="UP000054270">
    <property type="component" value="Unassembled WGS sequence"/>
</dbReference>